<dbReference type="Proteomes" id="UP001222800">
    <property type="component" value="Chromosome"/>
</dbReference>
<evidence type="ECO:0000313" key="1">
    <source>
        <dbReference type="EMBL" id="WFD09842.1"/>
    </source>
</evidence>
<protein>
    <submittedName>
        <fullName evidence="1">Transcription initiation factor TFIIIB</fullName>
    </submittedName>
</protein>
<accession>A0ABY8EA85</accession>
<gene>
    <name evidence="1" type="ORF">P4S50_15800</name>
</gene>
<sequence length="66" mass="7316">MEKEKKKCPECGCTEIGGGNFIDYTKLKPINAIIASSRVTAEVCTNCGYILNMRVSDPEKFKKSLI</sequence>
<organism evidence="1 2">
    <name type="scientific">Tepidibacter hydrothermalis</name>
    <dbReference type="NCBI Taxonomy" id="3036126"/>
    <lineage>
        <taxon>Bacteria</taxon>
        <taxon>Bacillati</taxon>
        <taxon>Bacillota</taxon>
        <taxon>Clostridia</taxon>
        <taxon>Peptostreptococcales</taxon>
        <taxon>Peptostreptococcaceae</taxon>
        <taxon>Tepidibacter</taxon>
    </lineage>
</organism>
<reference evidence="1 2" key="1">
    <citation type="submission" date="2023-03" db="EMBL/GenBank/DDBJ databases">
        <title>Complete genome sequence of Tepidibacter sp. SWIR-1, isolated from a deep-sea hydrothermal vent.</title>
        <authorList>
            <person name="Li X."/>
        </authorList>
    </citation>
    <scope>NUCLEOTIDE SEQUENCE [LARGE SCALE GENOMIC DNA]</scope>
    <source>
        <strain evidence="1 2">SWIR-1</strain>
    </source>
</reference>
<keyword evidence="2" id="KW-1185">Reference proteome</keyword>
<dbReference type="RefSeq" id="WP_277731796.1">
    <property type="nucleotide sequence ID" value="NZ_CP120733.1"/>
</dbReference>
<proteinExistence type="predicted"/>
<name>A0ABY8EA85_9FIRM</name>
<dbReference type="EMBL" id="CP120733">
    <property type="protein sequence ID" value="WFD09842.1"/>
    <property type="molecule type" value="Genomic_DNA"/>
</dbReference>
<evidence type="ECO:0000313" key="2">
    <source>
        <dbReference type="Proteomes" id="UP001222800"/>
    </source>
</evidence>